<protein>
    <recommendedName>
        <fullName evidence="13">DNA ligase</fullName>
        <ecNumber evidence="13">6.5.1.1</ecNumber>
    </recommendedName>
</protein>
<evidence type="ECO:0000256" key="11">
    <source>
        <dbReference type="ARBA" id="ARBA00023306"/>
    </source>
</evidence>
<keyword evidence="2" id="KW-0132">Cell division</keyword>
<dbReference type="GO" id="GO:0046872">
    <property type="term" value="F:metal ion binding"/>
    <property type="evidence" value="ECO:0007669"/>
    <property type="project" value="UniProtKB-KW"/>
</dbReference>
<dbReference type="InterPro" id="IPR036599">
    <property type="entry name" value="DNA_ligase_N_sf"/>
</dbReference>
<evidence type="ECO:0000256" key="10">
    <source>
        <dbReference type="ARBA" id="ARBA00023204"/>
    </source>
</evidence>
<dbReference type="NCBIfam" id="TIGR00574">
    <property type="entry name" value="dnl1"/>
    <property type="match status" value="1"/>
</dbReference>
<dbReference type="GO" id="GO:0003677">
    <property type="term" value="F:DNA binding"/>
    <property type="evidence" value="ECO:0007669"/>
    <property type="project" value="InterPro"/>
</dbReference>
<keyword evidence="11" id="KW-0131">Cell cycle</keyword>
<dbReference type="InterPro" id="IPR012309">
    <property type="entry name" value="DNA_ligase_ATP-dep_C"/>
</dbReference>
<evidence type="ECO:0000256" key="6">
    <source>
        <dbReference type="ARBA" id="ARBA00022763"/>
    </source>
</evidence>
<keyword evidence="5 13" id="KW-0547">Nucleotide-binding</keyword>
<dbReference type="Pfam" id="PF01068">
    <property type="entry name" value="DNA_ligase_A_M"/>
    <property type="match status" value="1"/>
</dbReference>
<dbReference type="InterPro" id="IPR016059">
    <property type="entry name" value="DNA_ligase_ATP-dep_CS"/>
</dbReference>
<accession>A0A8J7UUN5</accession>
<dbReference type="Pfam" id="PF04675">
    <property type="entry name" value="DNA_ligase_A_N"/>
    <property type="match status" value="1"/>
</dbReference>
<dbReference type="GO" id="GO:0051301">
    <property type="term" value="P:cell division"/>
    <property type="evidence" value="ECO:0007669"/>
    <property type="project" value="UniProtKB-KW"/>
</dbReference>
<dbReference type="PROSITE" id="PS50160">
    <property type="entry name" value="DNA_LIGASE_A3"/>
    <property type="match status" value="1"/>
</dbReference>
<dbReference type="InterPro" id="IPR012310">
    <property type="entry name" value="DNA_ligase_ATP-dep_cent"/>
</dbReference>
<gene>
    <name evidence="17" type="ORF">NATSA_07935</name>
</gene>
<evidence type="ECO:0000256" key="15">
    <source>
        <dbReference type="SAM" id="MobiDB-lite"/>
    </source>
</evidence>
<dbReference type="Pfam" id="PF04679">
    <property type="entry name" value="DNA_ligase_A_C"/>
    <property type="match status" value="1"/>
</dbReference>
<dbReference type="GO" id="GO:0006310">
    <property type="term" value="P:DNA recombination"/>
    <property type="evidence" value="ECO:0007669"/>
    <property type="project" value="UniProtKB-KW"/>
</dbReference>
<evidence type="ECO:0000256" key="9">
    <source>
        <dbReference type="ARBA" id="ARBA00023172"/>
    </source>
</evidence>
<organism evidence="17 18">
    <name type="scientific">Natronogracilivirga saccharolytica</name>
    <dbReference type="NCBI Taxonomy" id="2812953"/>
    <lineage>
        <taxon>Bacteria</taxon>
        <taxon>Pseudomonadati</taxon>
        <taxon>Balneolota</taxon>
        <taxon>Balneolia</taxon>
        <taxon>Balneolales</taxon>
        <taxon>Cyclonatronaceae</taxon>
        <taxon>Natronogracilivirga</taxon>
    </lineage>
</organism>
<evidence type="ECO:0000256" key="5">
    <source>
        <dbReference type="ARBA" id="ARBA00022741"/>
    </source>
</evidence>
<keyword evidence="1 13" id="KW-0436">Ligase</keyword>
<comment type="caution">
    <text evidence="17">The sequence shown here is derived from an EMBL/GenBank/DDBJ whole genome shotgun (WGS) entry which is preliminary data.</text>
</comment>
<evidence type="ECO:0000313" key="17">
    <source>
        <dbReference type="EMBL" id="MBP3192590.1"/>
    </source>
</evidence>
<evidence type="ECO:0000313" key="18">
    <source>
        <dbReference type="Proteomes" id="UP000673975"/>
    </source>
</evidence>
<dbReference type="EMBL" id="JAFIDN010000005">
    <property type="protein sequence ID" value="MBP3192590.1"/>
    <property type="molecule type" value="Genomic_DNA"/>
</dbReference>
<comment type="similarity">
    <text evidence="14">Belongs to the ATP-dependent DNA ligase family.</text>
</comment>
<dbReference type="Gene3D" id="2.40.50.140">
    <property type="entry name" value="Nucleic acid-binding proteins"/>
    <property type="match status" value="1"/>
</dbReference>
<proteinExistence type="inferred from homology"/>
<keyword evidence="7 13" id="KW-0067">ATP-binding</keyword>
<dbReference type="InterPro" id="IPR000977">
    <property type="entry name" value="DNA_ligase_ATP-dep"/>
</dbReference>
<evidence type="ECO:0000256" key="3">
    <source>
        <dbReference type="ARBA" id="ARBA00022705"/>
    </source>
</evidence>
<evidence type="ECO:0000256" key="1">
    <source>
        <dbReference type="ARBA" id="ARBA00022598"/>
    </source>
</evidence>
<dbReference type="InterPro" id="IPR012308">
    <property type="entry name" value="DNA_ligase_ATP-dep_N"/>
</dbReference>
<keyword evidence="8" id="KW-0460">Magnesium</keyword>
<dbReference type="GO" id="GO:0003910">
    <property type="term" value="F:DNA ligase (ATP) activity"/>
    <property type="evidence" value="ECO:0007669"/>
    <property type="project" value="UniProtKB-EC"/>
</dbReference>
<keyword evidence="3" id="KW-0235">DNA replication</keyword>
<dbReference type="InterPro" id="IPR050191">
    <property type="entry name" value="ATP-dep_DNA_ligase"/>
</dbReference>
<keyword evidence="6 13" id="KW-0227">DNA damage</keyword>
<dbReference type="PANTHER" id="PTHR45674">
    <property type="entry name" value="DNA LIGASE 1/3 FAMILY MEMBER"/>
    <property type="match status" value="1"/>
</dbReference>
<dbReference type="GO" id="GO:0071897">
    <property type="term" value="P:DNA biosynthetic process"/>
    <property type="evidence" value="ECO:0007669"/>
    <property type="project" value="InterPro"/>
</dbReference>
<feature type="domain" description="ATP-dependent DNA ligase family profile" evidence="16">
    <location>
        <begin position="312"/>
        <end position="439"/>
    </location>
</feature>
<reference evidence="17" key="1">
    <citation type="submission" date="2021-02" db="EMBL/GenBank/DDBJ databases">
        <title>Natronogracilivirga saccharolytica gen. nov. sp. nov. a new anaerobic, haloalkiliphilic carbohydrate-fermenting bacterium from soda lake and proposing of Cyclonatronumiaceae fam. nov. in the phylum Balneolaeota.</title>
        <authorList>
            <person name="Zhilina T.N."/>
            <person name="Sorokin D.Y."/>
            <person name="Zavarzina D.G."/>
            <person name="Toshchakov S.V."/>
            <person name="Kublanov I.V."/>
        </authorList>
    </citation>
    <scope>NUCLEOTIDE SEQUENCE</scope>
    <source>
        <strain evidence="17">Z-1702</strain>
    </source>
</reference>
<keyword evidence="9 13" id="KW-0233">DNA recombination</keyword>
<feature type="region of interest" description="Disordered" evidence="15">
    <location>
        <begin position="540"/>
        <end position="562"/>
    </location>
</feature>
<dbReference type="AlphaFoldDB" id="A0A8J7UUN5"/>
<keyword evidence="18" id="KW-1185">Reference proteome</keyword>
<dbReference type="Gene3D" id="1.10.3260.10">
    <property type="entry name" value="DNA ligase, ATP-dependent, N-terminal domain"/>
    <property type="match status" value="1"/>
</dbReference>
<dbReference type="GO" id="GO:0005524">
    <property type="term" value="F:ATP binding"/>
    <property type="evidence" value="ECO:0007669"/>
    <property type="project" value="UniProtKB-KW"/>
</dbReference>
<evidence type="ECO:0000256" key="14">
    <source>
        <dbReference type="RuleBase" id="RU004196"/>
    </source>
</evidence>
<keyword evidence="10 13" id="KW-0234">DNA repair</keyword>
<evidence type="ECO:0000256" key="2">
    <source>
        <dbReference type="ARBA" id="ARBA00022618"/>
    </source>
</evidence>
<dbReference type="Proteomes" id="UP000673975">
    <property type="component" value="Unassembled WGS sequence"/>
</dbReference>
<evidence type="ECO:0000256" key="12">
    <source>
        <dbReference type="ARBA" id="ARBA00034003"/>
    </source>
</evidence>
<dbReference type="PANTHER" id="PTHR45674:SF13">
    <property type="entry name" value="DNA LIGASE-RELATED"/>
    <property type="match status" value="1"/>
</dbReference>
<keyword evidence="4" id="KW-0479">Metal-binding</keyword>
<evidence type="ECO:0000256" key="8">
    <source>
        <dbReference type="ARBA" id="ARBA00022842"/>
    </source>
</evidence>
<dbReference type="PROSITE" id="PS00333">
    <property type="entry name" value="DNA_LIGASE_A2"/>
    <property type="match status" value="1"/>
</dbReference>
<name>A0A8J7UUN5_9BACT</name>
<dbReference type="SUPFAM" id="SSF117018">
    <property type="entry name" value="ATP-dependent DNA ligase DNA-binding domain"/>
    <property type="match status" value="1"/>
</dbReference>
<evidence type="ECO:0000259" key="16">
    <source>
        <dbReference type="PROSITE" id="PS50160"/>
    </source>
</evidence>
<dbReference type="GO" id="GO:0006281">
    <property type="term" value="P:DNA repair"/>
    <property type="evidence" value="ECO:0007669"/>
    <property type="project" value="UniProtKB-KW"/>
</dbReference>
<dbReference type="PROSITE" id="PS00697">
    <property type="entry name" value="DNA_LIGASE_A1"/>
    <property type="match status" value="1"/>
</dbReference>
<evidence type="ECO:0000256" key="4">
    <source>
        <dbReference type="ARBA" id="ARBA00022723"/>
    </source>
</evidence>
<sequence length="562" mass="62794">MRTRSGRRKIALFSDYLSSLGDEDDIDRAVRFVGEGAFSTISGRRASVGHRTVALTAASFCDVDYDKVFRPCRTATGSASETIEKLMANLPAAIEKRQPAGITLAELEQIFGSLAGAGRREEKQRLLTDAWKRMSPPEIRFMIRIMSQGSLRIGFELRSILSAIARACGTDADEVRRVHMLSGSIGHAALLAFRNDLSSASFQMYQPVAFMLASPLESRSLSKPEDYVAEEKFDGMRAQAHIGPDKAMLFSRDLNDISGTFPDAAAQLIRSRLKLSSGSMVLDGELCVFKDGQIQPFRQLQKRMGVKKPGAKLLDEHPVVFIAYDLLFLDNDPVLELPLPERRTRLETLCGRTGIPFSRQIPVSSGQDIERLFRKAIENGNEGLMLKHRKSRYEYGQRNKSWLKVKEPRGTLDTVIMYAHAGSGKRGGTYSDFTLGIRVADDERYEEEFIPIGKAYSGYTDAELKKLNSRIRELAVERFGPTLSLKPGIIVEVEFDDIQINKRTKAGYTLRLPRFKAIRWDLSPADTDTLADVEHRYQKRAGKTGDKTSGSPAVHWPDIESS</sequence>
<evidence type="ECO:0000256" key="13">
    <source>
        <dbReference type="RuleBase" id="RU000617"/>
    </source>
</evidence>
<dbReference type="SUPFAM" id="SSF56091">
    <property type="entry name" value="DNA ligase/mRNA capping enzyme, catalytic domain"/>
    <property type="match status" value="1"/>
</dbReference>
<evidence type="ECO:0000256" key="7">
    <source>
        <dbReference type="ARBA" id="ARBA00022840"/>
    </source>
</evidence>
<dbReference type="InterPro" id="IPR012340">
    <property type="entry name" value="NA-bd_OB-fold"/>
</dbReference>
<dbReference type="Gene3D" id="3.30.470.30">
    <property type="entry name" value="DNA ligase/mRNA capping enzyme"/>
    <property type="match status" value="1"/>
</dbReference>
<dbReference type="EC" id="6.5.1.1" evidence="13"/>
<dbReference type="SUPFAM" id="SSF50249">
    <property type="entry name" value="Nucleic acid-binding proteins"/>
    <property type="match status" value="1"/>
</dbReference>
<comment type="catalytic activity">
    <reaction evidence="12 13">
        <text>ATP + (deoxyribonucleotide)n-3'-hydroxyl + 5'-phospho-(deoxyribonucleotide)m = (deoxyribonucleotide)n+m + AMP + diphosphate.</text>
        <dbReference type="EC" id="6.5.1.1"/>
    </reaction>
</comment>
<dbReference type="GO" id="GO:0006260">
    <property type="term" value="P:DNA replication"/>
    <property type="evidence" value="ECO:0007669"/>
    <property type="project" value="UniProtKB-KW"/>
</dbReference>